<comment type="similarity">
    <text evidence="1">Belongs to the peptidase S33 family.</text>
</comment>
<dbReference type="RefSeq" id="WP_345437264.1">
    <property type="nucleotide sequence ID" value="NZ_BAABHK010000013.1"/>
</dbReference>
<reference evidence="7" key="1">
    <citation type="journal article" date="2019" name="Int. J. Syst. Evol. Microbiol.">
        <title>The Global Catalogue of Microorganisms (GCM) 10K type strain sequencing project: providing services to taxonomists for standard genome sequencing and annotation.</title>
        <authorList>
            <consortium name="The Broad Institute Genomics Platform"/>
            <consortium name="The Broad Institute Genome Sequencing Center for Infectious Disease"/>
            <person name="Wu L."/>
            <person name="Ma J."/>
        </authorList>
    </citation>
    <scope>NUCLEOTIDE SEQUENCE [LARGE SCALE GENOMIC DNA]</scope>
    <source>
        <strain evidence="7">JCM 17939</strain>
    </source>
</reference>
<accession>A0ABP8UMU0</accession>
<evidence type="ECO:0000256" key="3">
    <source>
        <dbReference type="ARBA" id="ARBA00022801"/>
    </source>
</evidence>
<evidence type="ECO:0000256" key="1">
    <source>
        <dbReference type="ARBA" id="ARBA00010088"/>
    </source>
</evidence>
<dbReference type="Proteomes" id="UP001501442">
    <property type="component" value="Unassembled WGS sequence"/>
</dbReference>
<keyword evidence="7" id="KW-1185">Reference proteome</keyword>
<keyword evidence="3 6" id="KW-0378">Hydrolase</keyword>
<dbReference type="Gene3D" id="3.40.50.1820">
    <property type="entry name" value="alpha/beta hydrolase"/>
    <property type="match status" value="1"/>
</dbReference>
<evidence type="ECO:0000313" key="6">
    <source>
        <dbReference type="EMBL" id="GAA4634291.1"/>
    </source>
</evidence>
<feature type="region of interest" description="Disordered" evidence="4">
    <location>
        <begin position="1"/>
        <end position="28"/>
    </location>
</feature>
<dbReference type="SUPFAM" id="SSF53474">
    <property type="entry name" value="alpha/beta-Hydrolases"/>
    <property type="match status" value="1"/>
</dbReference>
<evidence type="ECO:0000256" key="4">
    <source>
        <dbReference type="SAM" id="MobiDB-lite"/>
    </source>
</evidence>
<dbReference type="PANTHER" id="PTHR21661">
    <property type="entry name" value="EPOXIDE HYDROLASE 1-RELATED"/>
    <property type="match status" value="1"/>
</dbReference>
<dbReference type="InterPro" id="IPR010497">
    <property type="entry name" value="Epoxide_hydro_N"/>
</dbReference>
<dbReference type="Pfam" id="PF06441">
    <property type="entry name" value="EHN"/>
    <property type="match status" value="1"/>
</dbReference>
<proteinExistence type="inferred from homology"/>
<keyword evidence="2" id="KW-0058">Aromatic hydrocarbons catabolism</keyword>
<dbReference type="PRINTS" id="PR00412">
    <property type="entry name" value="EPOXHYDRLASE"/>
</dbReference>
<name>A0ABP8UMU0_9ACTN</name>
<dbReference type="InterPro" id="IPR016292">
    <property type="entry name" value="Epoxide_hydrolase"/>
</dbReference>
<dbReference type="PIRSF" id="PIRSF001112">
    <property type="entry name" value="Epoxide_hydrolase"/>
    <property type="match status" value="1"/>
</dbReference>
<dbReference type="InterPro" id="IPR000639">
    <property type="entry name" value="Epox_hydrolase-like"/>
</dbReference>
<feature type="domain" description="Epoxide hydrolase N-terminal" evidence="5">
    <location>
        <begin position="27"/>
        <end position="130"/>
    </location>
</feature>
<gene>
    <name evidence="6" type="ORF">GCM10023196_075230</name>
</gene>
<organism evidence="6 7">
    <name type="scientific">Actinoallomurus vinaceus</name>
    <dbReference type="NCBI Taxonomy" id="1080074"/>
    <lineage>
        <taxon>Bacteria</taxon>
        <taxon>Bacillati</taxon>
        <taxon>Actinomycetota</taxon>
        <taxon>Actinomycetes</taxon>
        <taxon>Streptosporangiales</taxon>
        <taxon>Thermomonosporaceae</taxon>
        <taxon>Actinoallomurus</taxon>
    </lineage>
</organism>
<sequence length="426" mass="48201">MTSQETTRSRGSKARPAPAEARPFPLEPTPIHVSDDVLDDLRRRLELTRLPVDAGNEDWYYGVNRAYLQELVDHWRTGYDWRTAEAAINAYEHYRVDVDGVPVHFMRRPGVGPDPTPLILTHGWPWTFWHWSKVVDPLADPGAYGGDPAEAFDVIVPSLPGFGFSTPLPDDPDMNFWKIADLWHVLMTRVLGHDRYAAAGCDVGALITGQLGHKYADELHAIHIGSGLRLDFFNGDRAWDLSGGRPIPDGLPAETRNRLVAFEKRFAVHLAAHMLAPSTLAYGLSDSPAGMLAWILERWVNWSDNGGDIETVFTKDDLLTHAMIFWVNNAIGTSVRTYANNNRYPWAPSHDRRPVIEAPTGITFVGYENPPGVGTDQRVQHFLDSDRADWYHHVNLTVHDRGGHFIPWEIPDEWVDDLRRTFRGRR</sequence>
<evidence type="ECO:0000259" key="5">
    <source>
        <dbReference type="Pfam" id="PF06441"/>
    </source>
</evidence>
<feature type="compositionally biased region" description="Low complexity" evidence="4">
    <location>
        <begin position="14"/>
        <end position="24"/>
    </location>
</feature>
<dbReference type="PANTHER" id="PTHR21661:SF35">
    <property type="entry name" value="EPOXIDE HYDROLASE"/>
    <property type="match status" value="1"/>
</dbReference>
<dbReference type="EMBL" id="BAABHK010000013">
    <property type="protein sequence ID" value="GAA4634291.1"/>
    <property type="molecule type" value="Genomic_DNA"/>
</dbReference>
<dbReference type="GO" id="GO:0016787">
    <property type="term" value="F:hydrolase activity"/>
    <property type="evidence" value="ECO:0007669"/>
    <property type="project" value="UniProtKB-KW"/>
</dbReference>
<dbReference type="InterPro" id="IPR029058">
    <property type="entry name" value="AB_hydrolase_fold"/>
</dbReference>
<evidence type="ECO:0000256" key="2">
    <source>
        <dbReference type="ARBA" id="ARBA00022797"/>
    </source>
</evidence>
<comment type="caution">
    <text evidence="6">The sequence shown here is derived from an EMBL/GenBank/DDBJ whole genome shotgun (WGS) entry which is preliminary data.</text>
</comment>
<evidence type="ECO:0000313" key="7">
    <source>
        <dbReference type="Proteomes" id="UP001501442"/>
    </source>
</evidence>
<protein>
    <submittedName>
        <fullName evidence="6">Epoxide hydrolase</fullName>
    </submittedName>
</protein>